<dbReference type="EMBL" id="JBHSKF010000012">
    <property type="protein sequence ID" value="MFC5289686.1"/>
    <property type="molecule type" value="Genomic_DNA"/>
</dbReference>
<keyword evidence="1" id="KW-0812">Transmembrane</keyword>
<gene>
    <name evidence="2" type="ORF">ACFPM7_21755</name>
</gene>
<keyword evidence="3" id="KW-1185">Reference proteome</keyword>
<protein>
    <submittedName>
        <fullName evidence="2">DUF5313 family protein</fullName>
    </submittedName>
</protein>
<evidence type="ECO:0000313" key="2">
    <source>
        <dbReference type="EMBL" id="MFC5289686.1"/>
    </source>
</evidence>
<keyword evidence="1" id="KW-0472">Membrane</keyword>
<feature type="transmembrane region" description="Helical" evidence="1">
    <location>
        <begin position="64"/>
        <end position="82"/>
    </location>
</feature>
<keyword evidence="1" id="KW-1133">Transmembrane helix</keyword>
<name>A0ABW0EUW1_9PSEU</name>
<proteinExistence type="predicted"/>
<reference evidence="3" key="1">
    <citation type="journal article" date="2019" name="Int. J. Syst. Evol. Microbiol.">
        <title>The Global Catalogue of Microorganisms (GCM) 10K type strain sequencing project: providing services to taxonomists for standard genome sequencing and annotation.</title>
        <authorList>
            <consortium name="The Broad Institute Genomics Platform"/>
            <consortium name="The Broad Institute Genome Sequencing Center for Infectious Disease"/>
            <person name="Wu L."/>
            <person name="Ma J."/>
        </authorList>
    </citation>
    <scope>NUCLEOTIDE SEQUENCE [LARGE SCALE GENOMIC DNA]</scope>
    <source>
        <strain evidence="3">CCUG 59778</strain>
    </source>
</reference>
<dbReference type="Pfam" id="PF17240">
    <property type="entry name" value="DUF5313"/>
    <property type="match status" value="1"/>
</dbReference>
<dbReference type="RefSeq" id="WP_378249540.1">
    <property type="nucleotide sequence ID" value="NZ_JBHSKF010000012.1"/>
</dbReference>
<accession>A0ABW0EUW1</accession>
<organism evidence="2 3">
    <name type="scientific">Actinokineospora guangxiensis</name>
    <dbReference type="NCBI Taxonomy" id="1490288"/>
    <lineage>
        <taxon>Bacteria</taxon>
        <taxon>Bacillati</taxon>
        <taxon>Actinomycetota</taxon>
        <taxon>Actinomycetes</taxon>
        <taxon>Pseudonocardiales</taxon>
        <taxon>Pseudonocardiaceae</taxon>
        <taxon>Actinokineospora</taxon>
    </lineage>
</organism>
<comment type="caution">
    <text evidence="2">The sequence shown here is derived from an EMBL/GenBank/DDBJ whole genome shotgun (WGS) entry which is preliminary data.</text>
</comment>
<dbReference type="InterPro" id="IPR035197">
    <property type="entry name" value="DUF5313"/>
</dbReference>
<feature type="transmembrane region" description="Helical" evidence="1">
    <location>
        <begin position="39"/>
        <end position="58"/>
    </location>
</feature>
<sequence>MRPNPVQWLKYAVGGRLPEHLNAWVLHDVTCRTWVLRHAARATVIVGPLVIACLLVPGPIGIRLAMAGMAVIIGYYFSFSYLEESCEMRAARHGHEYGAARAVRDAGKADIRAAAEARYIAEYRTTPPAPPTGSGDRGA</sequence>
<evidence type="ECO:0000313" key="3">
    <source>
        <dbReference type="Proteomes" id="UP001596157"/>
    </source>
</evidence>
<dbReference type="Proteomes" id="UP001596157">
    <property type="component" value="Unassembled WGS sequence"/>
</dbReference>
<evidence type="ECO:0000256" key="1">
    <source>
        <dbReference type="SAM" id="Phobius"/>
    </source>
</evidence>